<keyword evidence="3" id="KW-0967">Endosome</keyword>
<feature type="compositionally biased region" description="Basic and acidic residues" evidence="6">
    <location>
        <begin position="440"/>
        <end position="500"/>
    </location>
</feature>
<sequence>MTSSNTGLAKYLSTHTSFQDPRSSSSPLPALYSDLSRQRKSNPAGYRASVEWWKGILLDVTFAGVQFDRDPPSSTSISASGMGEVVDRTTFRLDESTKARWTIPGVGRPLGLGTVIADLERERTVIPLSSYLKSPTPLSGPSPSSGLRSYIPTTRGVASALLLTPAKWAASSLYTLALGSKEDDAEYSEDERLFRLKRGEWVFFPLVERLSTSFLMHFYANEASLSPLSLLMTTSEFHTKLAAQCGFEPSERDALLVLKYLSRDRREGPAAVVQDGLIKFAPTEYDPVEPITSEDRDILAVHSTLLRLDTQISSLETQITTRNESIKTALRANNPSLAKTHLRSRKALEEALQKRRGVRETLSGVLANIEQAKGDVEVMRALKASEGVLRGVLGRKELQVENVESVMDGLQELVGVQDEVDGVIRDGARVHVDEEEMEEELRVLEAEKRREEGEKTERREGEEREKREREREEAKKVQESKEAEDKKQEEELKARFERLRVAQGPISTPGETASQTHAKEPSLSKEAITE</sequence>
<dbReference type="Gene3D" id="6.10.140.1230">
    <property type="match status" value="1"/>
</dbReference>
<reference evidence="8" key="1">
    <citation type="journal article" date="2013" name="Genome Announc.">
        <title>Draft genome sequence of Pseudozyma brasiliensis sp. nov. strain GHG001, a high producer of endo-1,4-xylanase isolated from an insect pest of sugarcane.</title>
        <authorList>
            <person name="Oliveira J.V.D.C."/>
            <person name="dos Santos R.A.C."/>
            <person name="Borges T.A."/>
            <person name="Riano-Pachon D.M."/>
            <person name="Goldman G.H."/>
        </authorList>
    </citation>
    <scope>NUCLEOTIDE SEQUENCE [LARGE SCALE GENOMIC DNA]</scope>
    <source>
        <strain evidence="8">GHG001</strain>
    </source>
</reference>
<keyword evidence="8" id="KW-1185">Reference proteome</keyword>
<dbReference type="eggNOG" id="KOG2911">
    <property type="taxonomic scope" value="Eukaryota"/>
</dbReference>
<organism evidence="7 8">
    <name type="scientific">Kalmanozyma brasiliensis (strain GHG001)</name>
    <name type="common">Yeast</name>
    <name type="synonym">Pseudozyma brasiliensis</name>
    <dbReference type="NCBI Taxonomy" id="1365824"/>
    <lineage>
        <taxon>Eukaryota</taxon>
        <taxon>Fungi</taxon>
        <taxon>Dikarya</taxon>
        <taxon>Basidiomycota</taxon>
        <taxon>Ustilaginomycotina</taxon>
        <taxon>Ustilaginomycetes</taxon>
        <taxon>Ustilaginales</taxon>
        <taxon>Ustilaginaceae</taxon>
        <taxon>Kalmanozyma</taxon>
    </lineage>
</organism>
<evidence type="ECO:0000256" key="6">
    <source>
        <dbReference type="SAM" id="MobiDB-lite"/>
    </source>
</evidence>
<dbReference type="STRING" id="1365824.V5ES51"/>
<accession>V5ES51</accession>
<evidence type="ECO:0000313" key="8">
    <source>
        <dbReference type="Proteomes" id="UP000019377"/>
    </source>
</evidence>
<dbReference type="OMA" id="VEDRPMQ"/>
<evidence type="ECO:0000256" key="4">
    <source>
        <dbReference type="ARBA" id="ARBA00040017"/>
    </source>
</evidence>
<dbReference type="GO" id="GO:0000815">
    <property type="term" value="C:ESCRT III complex"/>
    <property type="evidence" value="ECO:0007669"/>
    <property type="project" value="TreeGrafter"/>
</dbReference>
<dbReference type="OrthoDB" id="10250120at2759"/>
<proteinExistence type="inferred from homology"/>
<evidence type="ECO:0000256" key="5">
    <source>
        <dbReference type="ARBA" id="ARBA00042586"/>
    </source>
</evidence>
<name>V5ES51_KALBG</name>
<comment type="similarity">
    <text evidence="2">Belongs to the SNF7 family.</text>
</comment>
<feature type="compositionally biased region" description="Basic and acidic residues" evidence="6">
    <location>
        <begin position="517"/>
        <end position="530"/>
    </location>
</feature>
<dbReference type="GO" id="GO:0005771">
    <property type="term" value="C:multivesicular body"/>
    <property type="evidence" value="ECO:0007669"/>
    <property type="project" value="TreeGrafter"/>
</dbReference>
<dbReference type="InterPro" id="IPR005024">
    <property type="entry name" value="Snf7_fam"/>
</dbReference>
<dbReference type="GO" id="GO:0006900">
    <property type="term" value="P:vesicle budding from membrane"/>
    <property type="evidence" value="ECO:0007669"/>
    <property type="project" value="TreeGrafter"/>
</dbReference>
<feature type="region of interest" description="Disordered" evidence="6">
    <location>
        <begin position="435"/>
        <end position="530"/>
    </location>
</feature>
<evidence type="ECO:0000256" key="3">
    <source>
        <dbReference type="ARBA" id="ARBA00022753"/>
    </source>
</evidence>
<dbReference type="PANTHER" id="PTHR22761">
    <property type="entry name" value="CHARGED MULTIVESICULAR BODY PROTEIN"/>
    <property type="match status" value="1"/>
</dbReference>
<dbReference type="GO" id="GO:0032511">
    <property type="term" value="P:late endosome to vacuole transport via multivesicular body sorting pathway"/>
    <property type="evidence" value="ECO:0007669"/>
    <property type="project" value="TreeGrafter"/>
</dbReference>
<dbReference type="HOGENOM" id="CLU_021165_1_0_1"/>
<evidence type="ECO:0000256" key="2">
    <source>
        <dbReference type="ARBA" id="ARBA00006190"/>
    </source>
</evidence>
<comment type="subcellular location">
    <subcellularLocation>
        <location evidence="1">Endosome</location>
    </subcellularLocation>
</comment>
<dbReference type="PANTHER" id="PTHR22761:SF10">
    <property type="entry name" value="GH13992P"/>
    <property type="match status" value="1"/>
</dbReference>
<dbReference type="GO" id="GO:0009898">
    <property type="term" value="C:cytoplasmic side of plasma membrane"/>
    <property type="evidence" value="ECO:0007669"/>
    <property type="project" value="TreeGrafter"/>
</dbReference>
<dbReference type="Proteomes" id="UP000019377">
    <property type="component" value="Unassembled WGS sequence"/>
</dbReference>
<feature type="compositionally biased region" description="Polar residues" evidence="6">
    <location>
        <begin position="505"/>
        <end position="516"/>
    </location>
</feature>
<dbReference type="AlphaFoldDB" id="V5ES51"/>
<dbReference type="EMBL" id="KI545894">
    <property type="protein sequence ID" value="EST04704.1"/>
    <property type="molecule type" value="Genomic_DNA"/>
</dbReference>
<evidence type="ECO:0000313" key="7">
    <source>
        <dbReference type="EMBL" id="EST04704.1"/>
    </source>
</evidence>
<dbReference type="Pfam" id="PF03357">
    <property type="entry name" value="Snf7"/>
    <property type="match status" value="1"/>
</dbReference>
<gene>
    <name evidence="7" type="ORF">PSEUBRA_SCAF8g02058</name>
</gene>
<dbReference type="GeneID" id="27422063"/>
<protein>
    <recommendedName>
        <fullName evidence="4">Vacuolar-sorting protein SNF7</fullName>
    </recommendedName>
    <alternativeName>
        <fullName evidence="5">Vacuolar protein-sorting-associated protein 32</fullName>
    </alternativeName>
</protein>
<evidence type="ECO:0000256" key="1">
    <source>
        <dbReference type="ARBA" id="ARBA00004177"/>
    </source>
</evidence>
<dbReference type="RefSeq" id="XP_016289693.1">
    <property type="nucleotide sequence ID" value="XM_016439351.1"/>
</dbReference>